<evidence type="ECO:0000313" key="3">
    <source>
        <dbReference type="EMBL" id="TWU25911.1"/>
    </source>
</evidence>
<keyword evidence="3" id="KW-0645">Protease</keyword>
<sequence length="262" mass="29432">MGRVERQPLRITPLIEEKLVLNKSNSTRRDWIAIAVGLVLPTLVTLAYFILAASASPQVQQLTYGIAKTGQFLFPVMWVMLIQRHRPKVWPWSAKGLLFGIIFGLFVAGIMLLAYRFVLRSAPFFLSAANEIREKIDGIDIGSPTIFAAVGVFYSLIHSLLEEYYWRWFVFGQLSERTSLIKAIVFSSLGFMAHHVLVIGTYFGFLSPITWLFSFGVAIGGGVWAWLYHRTGSLLGPWTSHLLVDAAIFAIGYQIAFQIPTN</sequence>
<keyword evidence="1" id="KW-0472">Membrane</keyword>
<keyword evidence="4" id="KW-1185">Reference proteome</keyword>
<keyword evidence="1" id="KW-0812">Transmembrane</keyword>
<dbReference type="GO" id="GO:0006508">
    <property type="term" value="P:proteolysis"/>
    <property type="evidence" value="ECO:0007669"/>
    <property type="project" value="UniProtKB-KW"/>
</dbReference>
<keyword evidence="1" id="KW-1133">Transmembrane helix</keyword>
<dbReference type="InterPro" id="IPR003675">
    <property type="entry name" value="Rce1/LyrA-like_dom"/>
</dbReference>
<feature type="transmembrane region" description="Helical" evidence="1">
    <location>
        <begin position="62"/>
        <end position="82"/>
    </location>
</feature>
<feature type="domain" description="CAAX prenyl protease 2/Lysostaphin resistance protein A-like" evidence="2">
    <location>
        <begin position="148"/>
        <end position="246"/>
    </location>
</feature>
<feature type="transmembrane region" description="Helical" evidence="1">
    <location>
        <begin position="181"/>
        <end position="203"/>
    </location>
</feature>
<comment type="caution">
    <text evidence="3">The sequence shown here is derived from an EMBL/GenBank/DDBJ whole genome shotgun (WGS) entry which is preliminary data.</text>
</comment>
<dbReference type="Pfam" id="PF02517">
    <property type="entry name" value="Rce1-like"/>
    <property type="match status" value="1"/>
</dbReference>
<organism evidence="3 4">
    <name type="scientific">Bythopirellula polymerisocia</name>
    <dbReference type="NCBI Taxonomy" id="2528003"/>
    <lineage>
        <taxon>Bacteria</taxon>
        <taxon>Pseudomonadati</taxon>
        <taxon>Planctomycetota</taxon>
        <taxon>Planctomycetia</taxon>
        <taxon>Pirellulales</taxon>
        <taxon>Lacipirellulaceae</taxon>
        <taxon>Bythopirellula</taxon>
    </lineage>
</organism>
<name>A0A5C6CR58_9BACT</name>
<evidence type="ECO:0000256" key="1">
    <source>
        <dbReference type="SAM" id="Phobius"/>
    </source>
</evidence>
<protein>
    <submittedName>
        <fullName evidence="3">CAAX amino terminal protease self-immunity</fullName>
    </submittedName>
</protein>
<dbReference type="GO" id="GO:0004175">
    <property type="term" value="F:endopeptidase activity"/>
    <property type="evidence" value="ECO:0007669"/>
    <property type="project" value="UniProtKB-ARBA"/>
</dbReference>
<accession>A0A5C6CR58</accession>
<keyword evidence="3" id="KW-0378">Hydrolase</keyword>
<evidence type="ECO:0000259" key="2">
    <source>
        <dbReference type="Pfam" id="PF02517"/>
    </source>
</evidence>
<feature type="transmembrane region" description="Helical" evidence="1">
    <location>
        <begin position="209"/>
        <end position="228"/>
    </location>
</feature>
<feature type="transmembrane region" description="Helical" evidence="1">
    <location>
        <begin position="31"/>
        <end position="50"/>
    </location>
</feature>
<dbReference type="Proteomes" id="UP000318437">
    <property type="component" value="Unassembled WGS sequence"/>
</dbReference>
<gene>
    <name evidence="3" type="ORF">Pla144_31250</name>
</gene>
<proteinExistence type="predicted"/>
<feature type="transmembrane region" description="Helical" evidence="1">
    <location>
        <begin position="94"/>
        <end position="118"/>
    </location>
</feature>
<feature type="transmembrane region" description="Helical" evidence="1">
    <location>
        <begin position="138"/>
        <end position="161"/>
    </location>
</feature>
<evidence type="ECO:0000313" key="4">
    <source>
        <dbReference type="Proteomes" id="UP000318437"/>
    </source>
</evidence>
<reference evidence="3 4" key="1">
    <citation type="submission" date="2019-02" db="EMBL/GenBank/DDBJ databases">
        <title>Deep-cultivation of Planctomycetes and their phenomic and genomic characterization uncovers novel biology.</title>
        <authorList>
            <person name="Wiegand S."/>
            <person name="Jogler M."/>
            <person name="Boedeker C."/>
            <person name="Pinto D."/>
            <person name="Vollmers J."/>
            <person name="Rivas-Marin E."/>
            <person name="Kohn T."/>
            <person name="Peeters S.H."/>
            <person name="Heuer A."/>
            <person name="Rast P."/>
            <person name="Oberbeckmann S."/>
            <person name="Bunk B."/>
            <person name="Jeske O."/>
            <person name="Meyerdierks A."/>
            <person name="Storesund J.E."/>
            <person name="Kallscheuer N."/>
            <person name="Luecker S."/>
            <person name="Lage O.M."/>
            <person name="Pohl T."/>
            <person name="Merkel B.J."/>
            <person name="Hornburger P."/>
            <person name="Mueller R.-W."/>
            <person name="Bruemmer F."/>
            <person name="Labrenz M."/>
            <person name="Spormann A.M."/>
            <person name="Op Den Camp H."/>
            <person name="Overmann J."/>
            <person name="Amann R."/>
            <person name="Jetten M.S.M."/>
            <person name="Mascher T."/>
            <person name="Medema M.H."/>
            <person name="Devos D.P."/>
            <person name="Kaster A.-K."/>
            <person name="Ovreas L."/>
            <person name="Rohde M."/>
            <person name="Galperin M.Y."/>
            <person name="Jogler C."/>
        </authorList>
    </citation>
    <scope>NUCLEOTIDE SEQUENCE [LARGE SCALE GENOMIC DNA]</scope>
    <source>
        <strain evidence="3 4">Pla144</strain>
    </source>
</reference>
<dbReference type="EMBL" id="SJPS01000004">
    <property type="protein sequence ID" value="TWU25911.1"/>
    <property type="molecule type" value="Genomic_DNA"/>
</dbReference>
<feature type="transmembrane region" description="Helical" evidence="1">
    <location>
        <begin position="240"/>
        <end position="259"/>
    </location>
</feature>
<dbReference type="GO" id="GO:0080120">
    <property type="term" value="P:CAAX-box protein maturation"/>
    <property type="evidence" value="ECO:0007669"/>
    <property type="project" value="UniProtKB-ARBA"/>
</dbReference>
<dbReference type="AlphaFoldDB" id="A0A5C6CR58"/>